<feature type="domain" description="PepSY" evidence="3">
    <location>
        <begin position="9"/>
        <end position="84"/>
    </location>
</feature>
<name>M7DCI3_9GAMM</name>
<dbReference type="Proteomes" id="UP000011960">
    <property type="component" value="Unassembled WGS sequence"/>
</dbReference>
<feature type="compositionally biased region" description="Polar residues" evidence="1">
    <location>
        <begin position="107"/>
        <end position="122"/>
    </location>
</feature>
<dbReference type="InterPro" id="IPR025711">
    <property type="entry name" value="PepSY"/>
</dbReference>
<evidence type="ECO:0000313" key="4">
    <source>
        <dbReference type="EMBL" id="EMP55377.1"/>
    </source>
</evidence>
<feature type="chain" id="PRO_5004081345" description="PepSY domain-containing protein" evidence="2">
    <location>
        <begin position="23"/>
        <end position="131"/>
    </location>
</feature>
<dbReference type="Pfam" id="PF13670">
    <property type="entry name" value="PepSY_2"/>
    <property type="match status" value="1"/>
</dbReference>
<keyword evidence="5" id="KW-1185">Reference proteome</keyword>
<dbReference type="EMBL" id="APAT01000015">
    <property type="protein sequence ID" value="EMP55377.1"/>
    <property type="molecule type" value="Genomic_DNA"/>
</dbReference>
<feature type="compositionally biased region" description="Acidic residues" evidence="1">
    <location>
        <begin position="88"/>
        <end position="97"/>
    </location>
</feature>
<feature type="region of interest" description="Disordered" evidence="1">
    <location>
        <begin position="71"/>
        <end position="131"/>
    </location>
</feature>
<dbReference type="STRING" id="1288826.MSNKSG1_05888"/>
<organism evidence="4 5">
    <name type="scientific">Marinobacter santoriniensis NKSG1</name>
    <dbReference type="NCBI Taxonomy" id="1288826"/>
    <lineage>
        <taxon>Bacteria</taxon>
        <taxon>Pseudomonadati</taxon>
        <taxon>Pseudomonadota</taxon>
        <taxon>Gammaproteobacteria</taxon>
        <taxon>Pseudomonadales</taxon>
        <taxon>Marinobacteraceae</taxon>
        <taxon>Marinobacter</taxon>
    </lineage>
</organism>
<dbReference type="PATRIC" id="fig|1288826.3.peg.1139"/>
<reference evidence="4 5" key="1">
    <citation type="journal article" date="2013" name="Genome Announc.">
        <title>Genome Sequence of Hydrothermal Arsenic-Respiring Bacterium Marinobacter santoriniensis NKSG1T.</title>
        <authorList>
            <person name="Handley K.M."/>
            <person name="Upton M."/>
            <person name="Beatson S.A."/>
            <person name="Hery M."/>
            <person name="Lloyd J.R."/>
        </authorList>
    </citation>
    <scope>NUCLEOTIDE SEQUENCE [LARGE SCALE GENOMIC DNA]</scope>
    <source>
        <strain evidence="4 5">NKSG1</strain>
    </source>
</reference>
<comment type="caution">
    <text evidence="4">The sequence shown here is derived from an EMBL/GenBank/DDBJ whole genome shotgun (WGS) entry which is preliminary data.</text>
</comment>
<evidence type="ECO:0000259" key="3">
    <source>
        <dbReference type="Pfam" id="PF13670"/>
    </source>
</evidence>
<dbReference type="AlphaFoldDB" id="M7DCI3"/>
<gene>
    <name evidence="4" type="ORF">MSNKSG1_05888</name>
</gene>
<dbReference type="eggNOG" id="COG5591">
    <property type="taxonomic scope" value="Bacteria"/>
</dbReference>
<keyword evidence="2" id="KW-0732">Signal</keyword>
<dbReference type="OrthoDB" id="5625293at2"/>
<evidence type="ECO:0000256" key="2">
    <source>
        <dbReference type="SAM" id="SignalP"/>
    </source>
</evidence>
<evidence type="ECO:0000256" key="1">
    <source>
        <dbReference type="SAM" id="MobiDB-lite"/>
    </source>
</evidence>
<dbReference type="RefSeq" id="WP_008938325.1">
    <property type="nucleotide sequence ID" value="NZ_APAT01000015.1"/>
</dbReference>
<evidence type="ECO:0000313" key="5">
    <source>
        <dbReference type="Proteomes" id="UP000011960"/>
    </source>
</evidence>
<accession>M7DCI3</accession>
<feature type="signal peptide" evidence="2">
    <location>
        <begin position="1"/>
        <end position="22"/>
    </location>
</feature>
<sequence>MKALLIAGAVFAATVVSTGVQADDDCYEPVANWRPKSQLLQYLQSSGWQVMRIKVDDGCYEVEGVNPAGQRVEATFSPSTFESMGQEYEGDDDDEENEHERLAPSVDPQTSTPAQPPANSLINARPKVSVQ</sequence>
<proteinExistence type="predicted"/>
<protein>
    <recommendedName>
        <fullName evidence="3">PepSY domain-containing protein</fullName>
    </recommendedName>
</protein>